<evidence type="ECO:0000313" key="2">
    <source>
        <dbReference type="EMBL" id="CAG2054729.1"/>
    </source>
</evidence>
<feature type="chain" id="PRO_5046769840" evidence="1">
    <location>
        <begin position="20"/>
        <end position="175"/>
    </location>
</feature>
<dbReference type="Gene3D" id="3.90.180.10">
    <property type="entry name" value="Medium-chain alcohol dehydrogenases, catalytic domain"/>
    <property type="match status" value="1"/>
</dbReference>
<proteinExistence type="predicted"/>
<dbReference type="EMBL" id="CAJPIN010001659">
    <property type="protein sequence ID" value="CAG2054729.1"/>
    <property type="molecule type" value="Genomic_DNA"/>
</dbReference>
<organism evidence="2 3">
    <name type="scientific">Timema podura</name>
    <name type="common">Walking stick</name>
    <dbReference type="NCBI Taxonomy" id="61482"/>
    <lineage>
        <taxon>Eukaryota</taxon>
        <taxon>Metazoa</taxon>
        <taxon>Ecdysozoa</taxon>
        <taxon>Arthropoda</taxon>
        <taxon>Hexapoda</taxon>
        <taxon>Insecta</taxon>
        <taxon>Pterygota</taxon>
        <taxon>Neoptera</taxon>
        <taxon>Polyneoptera</taxon>
        <taxon>Phasmatodea</taxon>
        <taxon>Timematodea</taxon>
        <taxon>Timematoidea</taxon>
        <taxon>Timematidae</taxon>
        <taxon>Timema</taxon>
    </lineage>
</organism>
<protein>
    <submittedName>
        <fullName evidence="2">Uncharacterized protein</fullName>
    </submittedName>
</protein>
<keyword evidence="3" id="KW-1185">Reference proteome</keyword>
<evidence type="ECO:0000313" key="3">
    <source>
        <dbReference type="Proteomes" id="UP001153148"/>
    </source>
</evidence>
<evidence type="ECO:0000256" key="1">
    <source>
        <dbReference type="SAM" id="SignalP"/>
    </source>
</evidence>
<dbReference type="Proteomes" id="UP001153148">
    <property type="component" value="Unassembled WGS sequence"/>
</dbReference>
<comment type="caution">
    <text evidence="2">The sequence shown here is derived from an EMBL/GenBank/DDBJ whole genome shotgun (WGS) entry which is preliminary data.</text>
</comment>
<name>A0ABN7NIM4_TIMPD</name>
<reference evidence="2" key="1">
    <citation type="submission" date="2021-03" db="EMBL/GenBank/DDBJ databases">
        <authorList>
            <person name="Tran Van P."/>
        </authorList>
    </citation>
    <scope>NUCLEOTIDE SEQUENCE</scope>
</reference>
<keyword evidence="1" id="KW-0732">Signal</keyword>
<feature type="signal peptide" evidence="1">
    <location>
        <begin position="1"/>
        <end position="19"/>
    </location>
</feature>
<accession>A0ABN7NIM4</accession>
<gene>
    <name evidence="2" type="ORF">TPAB3V08_LOCUS1750</name>
</gene>
<sequence>MSGLLKILALLLPFMAINCVIKSAPRMYIFLKHVAVLGIAVDNIFNASLAWKKELHSAIKEGIKLGIVQPLGNVLFTEHQTLEALSLQPKEWLDEIYIHKELGIFSALWLVLMVDVALGRGEHFQLLLVLGMLKALLMLVNESVVVGNILLDLEGKGSTGAVVLLKLHHKLTFLL</sequence>